<dbReference type="GO" id="GO:0034069">
    <property type="term" value="F:aminoglycoside N-acetyltransferase activity"/>
    <property type="evidence" value="ECO:0007669"/>
    <property type="project" value="TreeGrafter"/>
</dbReference>
<feature type="domain" description="N-acetyltransferase" evidence="1">
    <location>
        <begin position="4"/>
        <end position="181"/>
    </location>
</feature>
<dbReference type="PROSITE" id="PS51186">
    <property type="entry name" value="GNAT"/>
    <property type="match status" value="1"/>
</dbReference>
<organism evidence="2 3">
    <name type="scientific">Paenibacillus antri</name>
    <dbReference type="NCBI Taxonomy" id="2582848"/>
    <lineage>
        <taxon>Bacteria</taxon>
        <taxon>Bacillati</taxon>
        <taxon>Bacillota</taxon>
        <taxon>Bacilli</taxon>
        <taxon>Bacillales</taxon>
        <taxon>Paenibacillaceae</taxon>
        <taxon>Paenibacillus</taxon>
    </lineage>
</organism>
<keyword evidence="2" id="KW-0808">Transferase</keyword>
<proteinExistence type="predicted"/>
<name>A0A5R9G4G6_9BACL</name>
<dbReference type="PANTHER" id="PTHR37817">
    <property type="entry name" value="N-ACETYLTRANSFERASE EIS"/>
    <property type="match status" value="1"/>
</dbReference>
<dbReference type="Pfam" id="PF13527">
    <property type="entry name" value="Acetyltransf_9"/>
    <property type="match status" value="1"/>
</dbReference>
<comment type="caution">
    <text evidence="2">The sequence shown here is derived from an EMBL/GenBank/DDBJ whole genome shotgun (WGS) entry which is preliminary data.</text>
</comment>
<dbReference type="CDD" id="cd04301">
    <property type="entry name" value="NAT_SF"/>
    <property type="match status" value="1"/>
</dbReference>
<sequence length="358" mass="38031">MNAMHIRMLRGRELSDAAALSDRIFREPGQSSMADAFPYIFSNAIRSVSYGAFDGDKLVSFFGLVPWVVRVGEARVQAFSIGSVCTDPASRGQGLASRILDEVIAFADRSGASLLFVSGSRSLYTRAHCCPFGRVRRYTISSDAASRLATSGAGGASVIVREAEPSDLFAMHAVAAAMPVRFETDVNGLGALMQAEAVASTMKAKQSVFVAEAAGEVQAFAVVAFRAERASVVEWAGPAETAAPLLAACAAMPEISALEVPVPMHETALRERLDASGATALDENNQGTVRILNAARLLRQLNPWLEGKTLEAEALSPEQLVAACFGRVDMDALESTAHAARSSREPIPLPYTGGIYFI</sequence>
<reference evidence="2 3" key="1">
    <citation type="submission" date="2019-05" db="EMBL/GenBank/DDBJ databases">
        <authorList>
            <person name="Narsing Rao M.P."/>
            <person name="Li W.J."/>
        </authorList>
    </citation>
    <scope>NUCLEOTIDE SEQUENCE [LARGE SCALE GENOMIC DNA]</scope>
    <source>
        <strain evidence="2 3">SYSU_K30003</strain>
    </source>
</reference>
<dbReference type="InterPro" id="IPR051554">
    <property type="entry name" value="Acetyltransferase_Eis"/>
</dbReference>
<dbReference type="PANTHER" id="PTHR37817:SF1">
    <property type="entry name" value="N-ACETYLTRANSFERASE EIS"/>
    <property type="match status" value="1"/>
</dbReference>
<accession>A0A5R9G4G6</accession>
<dbReference type="Proteomes" id="UP000309676">
    <property type="component" value="Unassembled WGS sequence"/>
</dbReference>
<dbReference type="SUPFAM" id="SSF55729">
    <property type="entry name" value="Acyl-CoA N-acyltransferases (Nat)"/>
    <property type="match status" value="1"/>
</dbReference>
<dbReference type="AlphaFoldDB" id="A0A5R9G4G6"/>
<dbReference type="InterPro" id="IPR016181">
    <property type="entry name" value="Acyl_CoA_acyltransferase"/>
</dbReference>
<dbReference type="Gene3D" id="3.40.630.30">
    <property type="match status" value="1"/>
</dbReference>
<evidence type="ECO:0000313" key="2">
    <source>
        <dbReference type="EMBL" id="TLS49030.1"/>
    </source>
</evidence>
<protein>
    <submittedName>
        <fullName evidence="2">GNAT family N-acetyltransferase</fullName>
    </submittedName>
</protein>
<keyword evidence="3" id="KW-1185">Reference proteome</keyword>
<gene>
    <name evidence="2" type="ORF">FE782_27530</name>
</gene>
<dbReference type="InterPro" id="IPR000182">
    <property type="entry name" value="GNAT_dom"/>
</dbReference>
<evidence type="ECO:0000313" key="3">
    <source>
        <dbReference type="Proteomes" id="UP000309676"/>
    </source>
</evidence>
<evidence type="ECO:0000259" key="1">
    <source>
        <dbReference type="PROSITE" id="PS51186"/>
    </source>
</evidence>
<dbReference type="GO" id="GO:0030649">
    <property type="term" value="P:aminoglycoside antibiotic catabolic process"/>
    <property type="evidence" value="ECO:0007669"/>
    <property type="project" value="TreeGrafter"/>
</dbReference>
<dbReference type="EMBL" id="VCIW01000025">
    <property type="protein sequence ID" value="TLS49030.1"/>
    <property type="molecule type" value="Genomic_DNA"/>
</dbReference>